<organism evidence="1 2">
    <name type="scientific">Penicillium hetheringtonii</name>
    <dbReference type="NCBI Taxonomy" id="911720"/>
    <lineage>
        <taxon>Eukaryota</taxon>
        <taxon>Fungi</taxon>
        <taxon>Dikarya</taxon>
        <taxon>Ascomycota</taxon>
        <taxon>Pezizomycotina</taxon>
        <taxon>Eurotiomycetes</taxon>
        <taxon>Eurotiomycetidae</taxon>
        <taxon>Eurotiales</taxon>
        <taxon>Aspergillaceae</taxon>
        <taxon>Penicillium</taxon>
    </lineage>
</organism>
<protein>
    <submittedName>
        <fullName evidence="1">Uncharacterized protein</fullName>
    </submittedName>
</protein>
<sequence>MDSGYYFGNFARRIQIVLPSCLQRVQGHPDIKASHRTLRRWHQEQAAGARLVRLSMILAFDACYERATMVFLGWFIQLHGVVNYAGL</sequence>
<gene>
    <name evidence="1" type="ORF">N7450_008311</name>
</gene>
<dbReference type="EMBL" id="JAQJAC010000008">
    <property type="protein sequence ID" value="KAJ5574412.1"/>
    <property type="molecule type" value="Genomic_DNA"/>
</dbReference>
<proteinExistence type="predicted"/>
<evidence type="ECO:0000313" key="2">
    <source>
        <dbReference type="Proteomes" id="UP001216150"/>
    </source>
</evidence>
<dbReference type="Proteomes" id="UP001216150">
    <property type="component" value="Unassembled WGS sequence"/>
</dbReference>
<accession>A0AAD6DD14</accession>
<keyword evidence="2" id="KW-1185">Reference proteome</keyword>
<dbReference type="AlphaFoldDB" id="A0AAD6DD14"/>
<name>A0AAD6DD14_9EURO</name>
<comment type="caution">
    <text evidence="1">The sequence shown here is derived from an EMBL/GenBank/DDBJ whole genome shotgun (WGS) entry which is preliminary data.</text>
</comment>
<reference evidence="1 2" key="1">
    <citation type="journal article" date="2023" name="IMA Fungus">
        <title>Comparative genomic study of the Penicillium genus elucidates a diverse pangenome and 15 lateral gene transfer events.</title>
        <authorList>
            <person name="Petersen C."/>
            <person name="Sorensen T."/>
            <person name="Nielsen M.R."/>
            <person name="Sondergaard T.E."/>
            <person name="Sorensen J.L."/>
            <person name="Fitzpatrick D.A."/>
            <person name="Frisvad J.C."/>
            <person name="Nielsen K.L."/>
        </authorList>
    </citation>
    <scope>NUCLEOTIDE SEQUENCE [LARGE SCALE GENOMIC DNA]</scope>
    <source>
        <strain evidence="1 2">IBT 29057</strain>
    </source>
</reference>
<evidence type="ECO:0000313" key="1">
    <source>
        <dbReference type="EMBL" id="KAJ5574412.1"/>
    </source>
</evidence>